<dbReference type="OrthoDB" id="283553at2"/>
<keyword evidence="2" id="KW-1133">Transmembrane helix</keyword>
<evidence type="ECO:0000256" key="2">
    <source>
        <dbReference type="SAM" id="Phobius"/>
    </source>
</evidence>
<name>A0A2K2FPR0_9CLOT</name>
<evidence type="ECO:0008006" key="5">
    <source>
        <dbReference type="Google" id="ProtNLM"/>
    </source>
</evidence>
<keyword evidence="4" id="KW-1185">Reference proteome</keyword>
<dbReference type="InterPro" id="IPR003425">
    <property type="entry name" value="CCB3/YggT"/>
</dbReference>
<proteinExistence type="inferred from homology"/>
<dbReference type="Proteomes" id="UP000236151">
    <property type="component" value="Unassembled WGS sequence"/>
</dbReference>
<feature type="transmembrane region" description="Helical" evidence="2">
    <location>
        <begin position="63"/>
        <end position="84"/>
    </location>
</feature>
<dbReference type="GO" id="GO:0016020">
    <property type="term" value="C:membrane"/>
    <property type="evidence" value="ECO:0007669"/>
    <property type="project" value="InterPro"/>
</dbReference>
<evidence type="ECO:0000313" key="3">
    <source>
        <dbReference type="EMBL" id="PNU00765.1"/>
    </source>
</evidence>
<dbReference type="Pfam" id="PF02325">
    <property type="entry name" value="CCB3_YggT"/>
    <property type="match status" value="1"/>
</dbReference>
<dbReference type="EMBL" id="NIOJ01000007">
    <property type="protein sequence ID" value="PNU00765.1"/>
    <property type="molecule type" value="Genomic_DNA"/>
</dbReference>
<evidence type="ECO:0000256" key="1">
    <source>
        <dbReference type="ARBA" id="ARBA00010894"/>
    </source>
</evidence>
<comment type="caution">
    <text evidence="3">The sequence shown here is derived from an EMBL/GenBank/DDBJ whole genome shotgun (WGS) entry which is preliminary data.</text>
</comment>
<evidence type="ECO:0000313" key="4">
    <source>
        <dbReference type="Proteomes" id="UP000236151"/>
    </source>
</evidence>
<organism evidence="3 4">
    <name type="scientific">Clostridium thermosuccinogenes</name>
    <dbReference type="NCBI Taxonomy" id="84032"/>
    <lineage>
        <taxon>Bacteria</taxon>
        <taxon>Bacillati</taxon>
        <taxon>Bacillota</taxon>
        <taxon>Clostridia</taxon>
        <taxon>Eubacteriales</taxon>
        <taxon>Clostridiaceae</taxon>
        <taxon>Clostridium</taxon>
    </lineage>
</organism>
<dbReference type="PANTHER" id="PTHR33219">
    <property type="entry name" value="YLMG HOMOLOG PROTEIN 2, CHLOROPLASTIC"/>
    <property type="match status" value="1"/>
</dbReference>
<sequence>MNIIYNAFDLLLAFIEYAILARVLLSWFPISRDNQFIRLLYQITEPILAPVRNLIERTSSGRYMMLDFSPIVVFLIIGLIRNILRRFLF</sequence>
<comment type="similarity">
    <text evidence="1">Belongs to the YggT family.</text>
</comment>
<keyword evidence="2" id="KW-0812">Transmembrane</keyword>
<gene>
    <name evidence="3" type="ORF">CDQ84_04880</name>
</gene>
<dbReference type="PANTHER" id="PTHR33219:SF14">
    <property type="entry name" value="PROTEIN COFACTOR ASSEMBLY OF COMPLEX C SUBUNIT B CCB3, CHLOROPLASTIC-RELATED"/>
    <property type="match status" value="1"/>
</dbReference>
<dbReference type="AlphaFoldDB" id="A0A2K2FPR0"/>
<accession>A0A2K2FPR0</accession>
<reference evidence="3 4" key="1">
    <citation type="submission" date="2017-06" db="EMBL/GenBank/DDBJ databases">
        <title>Investigating the central metabolism of Clostridium thermosuccinogenes.</title>
        <authorList>
            <person name="Koendjbiharie J.G."/>
            <person name="van Kranenburg R."/>
        </authorList>
    </citation>
    <scope>NUCLEOTIDE SEQUENCE [LARGE SCALE GENOMIC DNA]</scope>
    <source>
        <strain evidence="3 4">DSM 5806</strain>
    </source>
</reference>
<keyword evidence="2" id="KW-0472">Membrane</keyword>
<feature type="transmembrane region" description="Helical" evidence="2">
    <location>
        <begin position="7"/>
        <end position="30"/>
    </location>
</feature>
<dbReference type="RefSeq" id="WP_103080599.1">
    <property type="nucleotide sequence ID" value="NZ_CP021850.1"/>
</dbReference>
<protein>
    <recommendedName>
        <fullName evidence="5">YggT family protein</fullName>
    </recommendedName>
</protein>
<dbReference type="KEGG" id="cthd:CDO33_06890"/>